<dbReference type="AlphaFoldDB" id="A0A6A6E1X8"/>
<proteinExistence type="predicted"/>
<evidence type="ECO:0000313" key="1">
    <source>
        <dbReference type="EMBL" id="KAF2185931.1"/>
    </source>
</evidence>
<name>A0A6A6E1X8_9PEZI</name>
<accession>A0A6A6E1X8</accession>
<protein>
    <submittedName>
        <fullName evidence="1">Uncharacterized protein</fullName>
    </submittedName>
</protein>
<dbReference type="OrthoDB" id="5424978at2759"/>
<keyword evidence="2" id="KW-1185">Reference proteome</keyword>
<gene>
    <name evidence="1" type="ORF">K469DRAFT_501112</name>
</gene>
<sequence>EIIGLCGSFLALRERTISFVHQSARDFWVKQTIFPSGLAHVHYIIFSRSLQVMSKTLRRDIFGLGAPGFPIDQVKQPTPDPLSSARYSCVYWVDHLLQCNH</sequence>
<reference evidence="1" key="1">
    <citation type="journal article" date="2020" name="Stud. Mycol.">
        <title>101 Dothideomycetes genomes: a test case for predicting lifestyles and emergence of pathogens.</title>
        <authorList>
            <person name="Haridas S."/>
            <person name="Albert R."/>
            <person name="Binder M."/>
            <person name="Bloem J."/>
            <person name="Labutti K."/>
            <person name="Salamov A."/>
            <person name="Andreopoulos B."/>
            <person name="Baker S."/>
            <person name="Barry K."/>
            <person name="Bills G."/>
            <person name="Bluhm B."/>
            <person name="Cannon C."/>
            <person name="Castanera R."/>
            <person name="Culley D."/>
            <person name="Daum C."/>
            <person name="Ezra D."/>
            <person name="Gonzalez J."/>
            <person name="Henrissat B."/>
            <person name="Kuo A."/>
            <person name="Liang C."/>
            <person name="Lipzen A."/>
            <person name="Lutzoni F."/>
            <person name="Magnuson J."/>
            <person name="Mondo S."/>
            <person name="Nolan M."/>
            <person name="Ohm R."/>
            <person name="Pangilinan J."/>
            <person name="Park H.-J."/>
            <person name="Ramirez L."/>
            <person name="Alfaro M."/>
            <person name="Sun H."/>
            <person name="Tritt A."/>
            <person name="Yoshinaga Y."/>
            <person name="Zwiers L.-H."/>
            <person name="Turgeon B."/>
            <person name="Goodwin S."/>
            <person name="Spatafora J."/>
            <person name="Crous P."/>
            <person name="Grigoriev I."/>
        </authorList>
    </citation>
    <scope>NUCLEOTIDE SEQUENCE</scope>
    <source>
        <strain evidence="1">CBS 207.26</strain>
    </source>
</reference>
<evidence type="ECO:0000313" key="2">
    <source>
        <dbReference type="Proteomes" id="UP000800200"/>
    </source>
</evidence>
<organism evidence="1 2">
    <name type="scientific">Zopfia rhizophila CBS 207.26</name>
    <dbReference type="NCBI Taxonomy" id="1314779"/>
    <lineage>
        <taxon>Eukaryota</taxon>
        <taxon>Fungi</taxon>
        <taxon>Dikarya</taxon>
        <taxon>Ascomycota</taxon>
        <taxon>Pezizomycotina</taxon>
        <taxon>Dothideomycetes</taxon>
        <taxon>Dothideomycetes incertae sedis</taxon>
        <taxon>Zopfiaceae</taxon>
        <taxon>Zopfia</taxon>
    </lineage>
</organism>
<dbReference type="EMBL" id="ML994632">
    <property type="protein sequence ID" value="KAF2185931.1"/>
    <property type="molecule type" value="Genomic_DNA"/>
</dbReference>
<feature type="non-terminal residue" evidence="1">
    <location>
        <position position="101"/>
    </location>
</feature>
<feature type="non-terminal residue" evidence="1">
    <location>
        <position position="1"/>
    </location>
</feature>
<dbReference type="Proteomes" id="UP000800200">
    <property type="component" value="Unassembled WGS sequence"/>
</dbReference>